<reference evidence="3" key="2">
    <citation type="journal article" date="2008" name="Nucleic Acids Res.">
        <title>The rice annotation project database (RAP-DB): 2008 update.</title>
        <authorList>
            <consortium name="The rice annotation project (RAP)"/>
        </authorList>
    </citation>
    <scope>GENOME REANNOTATION</scope>
    <source>
        <strain evidence="3">cv. Nipponbare</strain>
    </source>
</reference>
<dbReference type="AlphaFoldDB" id="Q851A8"/>
<proteinExistence type="predicted"/>
<protein>
    <submittedName>
        <fullName evidence="2">Uncharacterized protein</fullName>
    </submittedName>
</protein>
<evidence type="ECO:0000313" key="2">
    <source>
        <dbReference type="EMBL" id="AAO37836.1"/>
    </source>
</evidence>
<reference evidence="3" key="1">
    <citation type="journal article" date="2005" name="Nature">
        <title>The map-based sequence of the rice genome.</title>
        <authorList>
            <consortium name="International rice genome sequencing project (IRGSP)"/>
            <person name="Matsumoto T."/>
            <person name="Wu J."/>
            <person name="Kanamori H."/>
            <person name="Katayose Y."/>
            <person name="Fujisawa M."/>
            <person name="Namiki N."/>
            <person name="Mizuno H."/>
            <person name="Yamamoto K."/>
            <person name="Antonio B.A."/>
            <person name="Baba T."/>
            <person name="Sakata K."/>
            <person name="Nagamura Y."/>
            <person name="Aoki H."/>
            <person name="Arikawa K."/>
            <person name="Arita K."/>
            <person name="Bito T."/>
            <person name="Chiden Y."/>
            <person name="Fujitsuka N."/>
            <person name="Fukunaka R."/>
            <person name="Hamada M."/>
            <person name="Harada C."/>
            <person name="Hayashi A."/>
            <person name="Hijishita S."/>
            <person name="Honda M."/>
            <person name="Hosokawa S."/>
            <person name="Ichikawa Y."/>
            <person name="Idonuma A."/>
            <person name="Iijima M."/>
            <person name="Ikeda M."/>
            <person name="Ikeno M."/>
            <person name="Ito K."/>
            <person name="Ito S."/>
            <person name="Ito T."/>
            <person name="Ito Y."/>
            <person name="Ito Y."/>
            <person name="Iwabuchi A."/>
            <person name="Kamiya K."/>
            <person name="Karasawa W."/>
            <person name="Kurita K."/>
            <person name="Katagiri S."/>
            <person name="Kikuta A."/>
            <person name="Kobayashi H."/>
            <person name="Kobayashi N."/>
            <person name="Machita K."/>
            <person name="Maehara T."/>
            <person name="Masukawa M."/>
            <person name="Mizubayashi T."/>
            <person name="Mukai Y."/>
            <person name="Nagasaki H."/>
            <person name="Nagata Y."/>
            <person name="Naito S."/>
            <person name="Nakashima M."/>
            <person name="Nakama Y."/>
            <person name="Nakamichi Y."/>
            <person name="Nakamura M."/>
            <person name="Meguro A."/>
            <person name="Negishi M."/>
            <person name="Ohta I."/>
            <person name="Ohta T."/>
            <person name="Okamoto M."/>
            <person name="Ono N."/>
            <person name="Saji S."/>
            <person name="Sakaguchi M."/>
            <person name="Sakai K."/>
            <person name="Shibata M."/>
            <person name="Shimokawa T."/>
            <person name="Song J."/>
            <person name="Takazaki Y."/>
            <person name="Terasawa K."/>
            <person name="Tsugane M."/>
            <person name="Tsuji K."/>
            <person name="Ueda S."/>
            <person name="Waki K."/>
            <person name="Yamagata H."/>
            <person name="Yamamoto M."/>
            <person name="Yamamoto S."/>
            <person name="Yamane H."/>
            <person name="Yoshiki S."/>
            <person name="Yoshihara R."/>
            <person name="Yukawa K."/>
            <person name="Zhong H."/>
            <person name="Yano M."/>
            <person name="Yuan Q."/>
            <person name="Ouyang S."/>
            <person name="Liu J."/>
            <person name="Jones K.M."/>
            <person name="Gansberger K."/>
            <person name="Moffat K."/>
            <person name="Hill J."/>
            <person name="Bera J."/>
            <person name="Fadrosh D."/>
            <person name="Jin S."/>
            <person name="Johri S."/>
            <person name="Kim M."/>
            <person name="Overton L."/>
            <person name="Reardon M."/>
            <person name="Tsitrin T."/>
            <person name="Vuong H."/>
            <person name="Weaver B."/>
            <person name="Ciecko A."/>
            <person name="Tallon L."/>
            <person name="Jackson J."/>
            <person name="Pai G."/>
            <person name="Aken S.V."/>
            <person name="Utterback T."/>
            <person name="Reidmuller S."/>
            <person name="Feldblyum T."/>
            <person name="Hsiao J."/>
            <person name="Zismann V."/>
            <person name="Iobst S."/>
            <person name="de Vazeille A.R."/>
            <person name="Buell C.R."/>
            <person name="Ying K."/>
            <person name="Li Y."/>
            <person name="Lu T."/>
            <person name="Huang Y."/>
            <person name="Zhao Q."/>
            <person name="Feng Q."/>
            <person name="Zhang L."/>
            <person name="Zhu J."/>
            <person name="Weng Q."/>
            <person name="Mu J."/>
            <person name="Lu Y."/>
            <person name="Fan D."/>
            <person name="Liu Y."/>
            <person name="Guan J."/>
            <person name="Zhang Y."/>
            <person name="Yu S."/>
            <person name="Liu X."/>
            <person name="Zhang Y."/>
            <person name="Hong G."/>
            <person name="Han B."/>
            <person name="Choisne N."/>
            <person name="Demange N."/>
            <person name="Orjeda G."/>
            <person name="Samain S."/>
            <person name="Cattolico L."/>
            <person name="Pelletier E."/>
            <person name="Couloux A."/>
            <person name="Segurens B."/>
            <person name="Wincker P."/>
            <person name="D'Hont A."/>
            <person name="Scarpelli C."/>
            <person name="Weissenbach J."/>
            <person name="Salanoubat M."/>
            <person name="Quetier F."/>
            <person name="Yu Y."/>
            <person name="Kim H.R."/>
            <person name="Rambo T."/>
            <person name="Currie J."/>
            <person name="Collura K."/>
            <person name="Luo M."/>
            <person name="Yang T."/>
            <person name="Ammiraju J.S.S."/>
            <person name="Engler F."/>
            <person name="Soderlund C."/>
            <person name="Wing R.A."/>
            <person name="Palmer L.E."/>
            <person name="de la Bastide M."/>
            <person name="Spiegel L."/>
            <person name="Nascimento L."/>
            <person name="Zutavern T."/>
            <person name="O'Shaughnessy A."/>
            <person name="Dike S."/>
            <person name="Dedhia N."/>
            <person name="Preston R."/>
            <person name="Balija V."/>
            <person name="McCombie W.R."/>
            <person name="Chow T."/>
            <person name="Chen H."/>
            <person name="Chung M."/>
            <person name="Chen C."/>
            <person name="Shaw J."/>
            <person name="Wu H."/>
            <person name="Hsiao K."/>
            <person name="Chao Y."/>
            <person name="Chu M."/>
            <person name="Cheng C."/>
            <person name="Hour A."/>
            <person name="Lee P."/>
            <person name="Lin S."/>
            <person name="Lin Y."/>
            <person name="Liou J."/>
            <person name="Liu S."/>
            <person name="Hsing Y."/>
            <person name="Raghuvanshi S."/>
            <person name="Mohanty A."/>
            <person name="Bharti A.K."/>
            <person name="Gaur A."/>
            <person name="Gupta V."/>
            <person name="Kumar D."/>
            <person name="Ravi V."/>
            <person name="Vij S."/>
            <person name="Kapur A."/>
            <person name="Khurana P."/>
            <person name="Khurana P."/>
            <person name="Khurana J.P."/>
            <person name="Tyagi A.K."/>
            <person name="Gaikwad K."/>
            <person name="Singh A."/>
            <person name="Dalal V."/>
            <person name="Srivastava S."/>
            <person name="Dixit A."/>
            <person name="Pal A.K."/>
            <person name="Ghazi I.A."/>
            <person name="Yadav M."/>
            <person name="Pandit A."/>
            <person name="Bhargava A."/>
            <person name="Sureshbabu K."/>
            <person name="Batra K."/>
            <person name="Sharma T.R."/>
            <person name="Mohapatra T."/>
            <person name="Singh N.K."/>
            <person name="Messing J."/>
            <person name="Nelson A.B."/>
            <person name="Fuks G."/>
            <person name="Kavchok S."/>
            <person name="Keizer G."/>
            <person name="Linton E."/>
            <person name="Llaca V."/>
            <person name="Song R."/>
            <person name="Tanyolac B."/>
            <person name="Young S."/>
            <person name="Ho-Il K."/>
            <person name="Hahn J.H."/>
            <person name="Sangsakoo G."/>
            <person name="Vanavichit A."/>
            <person name="de Mattos Luiz.A.T."/>
            <person name="Zimmer P.D."/>
            <person name="Malone G."/>
            <person name="Dellagostin O."/>
            <person name="de Oliveira A.C."/>
            <person name="Bevan M."/>
            <person name="Bancroft I."/>
            <person name="Minx P."/>
            <person name="Cordum H."/>
            <person name="Wilson R."/>
            <person name="Cheng Z."/>
            <person name="Jin W."/>
            <person name="Jiang J."/>
            <person name="Leong S.A."/>
            <person name="Iwama H."/>
            <person name="Gojobori T."/>
            <person name="Itoh T."/>
            <person name="Niimura Y."/>
            <person name="Fujii Y."/>
            <person name="Habara T."/>
            <person name="Sakai H."/>
            <person name="Sato Y."/>
            <person name="Wilson G."/>
            <person name="Kumar K."/>
            <person name="McCouch S."/>
            <person name="Juretic N."/>
            <person name="Hoen D."/>
            <person name="Wright S."/>
            <person name="Bruskiewich R."/>
            <person name="Bureau T."/>
            <person name="Miyao A."/>
            <person name="Hirochika H."/>
            <person name="Nishikawa T."/>
            <person name="Kadowaki K."/>
            <person name="Sugiura M."/>
            <person name="Burr B."/>
            <person name="Sasaki T."/>
        </authorList>
    </citation>
    <scope>NUCLEOTIDE SEQUENCE [LARGE SCALE GENOMIC DNA]</scope>
    <source>
        <strain evidence="3">cv. Nipponbare</strain>
    </source>
</reference>
<name>Q851A8_ORYSJ</name>
<evidence type="ECO:0000313" key="3">
    <source>
        <dbReference type="Proteomes" id="UP000000763"/>
    </source>
</evidence>
<feature type="region of interest" description="Disordered" evidence="1">
    <location>
        <begin position="1"/>
        <end position="45"/>
    </location>
</feature>
<sequence length="45" mass="4979">MGGGEGKLAMTMTPVNDDEYAQPWRRKNQSASDKAANNEDDDVHQ</sequence>
<accession>Q851A8</accession>
<gene>
    <name evidence="2" type="primary">OSJNBa0023A13.11</name>
</gene>
<organism evidence="2 3">
    <name type="scientific">Oryza sativa subsp. japonica</name>
    <name type="common">Rice</name>
    <dbReference type="NCBI Taxonomy" id="39947"/>
    <lineage>
        <taxon>Eukaryota</taxon>
        <taxon>Viridiplantae</taxon>
        <taxon>Streptophyta</taxon>
        <taxon>Embryophyta</taxon>
        <taxon>Tracheophyta</taxon>
        <taxon>Spermatophyta</taxon>
        <taxon>Magnoliopsida</taxon>
        <taxon>Liliopsida</taxon>
        <taxon>Poales</taxon>
        <taxon>Poaceae</taxon>
        <taxon>BOP clade</taxon>
        <taxon>Oryzoideae</taxon>
        <taxon>Oryzeae</taxon>
        <taxon>Oryzinae</taxon>
        <taxon>Oryza</taxon>
        <taxon>Oryza sativa</taxon>
    </lineage>
</organism>
<dbReference type="EMBL" id="AC133337">
    <property type="protein sequence ID" value="AAO37836.1"/>
    <property type="molecule type" value="Genomic_DNA"/>
</dbReference>
<dbReference type="Proteomes" id="UP000000763">
    <property type="component" value="Chromosome 3"/>
</dbReference>
<evidence type="ECO:0000256" key="1">
    <source>
        <dbReference type="SAM" id="MobiDB-lite"/>
    </source>
</evidence>